<reference evidence="2 3" key="1">
    <citation type="submission" date="2024-02" db="EMBL/GenBank/DDBJ databases">
        <title>A draft genome for the cacao thread blight pathogen Marasmius crinis-equi.</title>
        <authorList>
            <person name="Cohen S.P."/>
            <person name="Baruah I.K."/>
            <person name="Amoako-Attah I."/>
            <person name="Bukari Y."/>
            <person name="Meinhardt L.W."/>
            <person name="Bailey B.A."/>
        </authorList>
    </citation>
    <scope>NUCLEOTIDE SEQUENCE [LARGE SCALE GENOMIC DNA]</scope>
    <source>
        <strain evidence="2 3">GH-76</strain>
    </source>
</reference>
<feature type="region of interest" description="Disordered" evidence="1">
    <location>
        <begin position="79"/>
        <end position="98"/>
    </location>
</feature>
<keyword evidence="3" id="KW-1185">Reference proteome</keyword>
<feature type="compositionally biased region" description="Polar residues" evidence="1">
    <location>
        <begin position="30"/>
        <end position="39"/>
    </location>
</feature>
<accession>A0ABR3EPK2</accession>
<comment type="caution">
    <text evidence="2">The sequence shown here is derived from an EMBL/GenBank/DDBJ whole genome shotgun (WGS) entry which is preliminary data.</text>
</comment>
<dbReference type="EMBL" id="JBAHYK010002562">
    <property type="protein sequence ID" value="KAL0564827.1"/>
    <property type="molecule type" value="Genomic_DNA"/>
</dbReference>
<protein>
    <submittedName>
        <fullName evidence="2">Uncharacterized protein</fullName>
    </submittedName>
</protein>
<gene>
    <name evidence="2" type="ORF">V5O48_017208</name>
</gene>
<feature type="region of interest" description="Disordered" evidence="1">
    <location>
        <begin position="1"/>
        <end position="51"/>
    </location>
</feature>
<dbReference type="Proteomes" id="UP001465976">
    <property type="component" value="Unassembled WGS sequence"/>
</dbReference>
<organism evidence="2 3">
    <name type="scientific">Marasmius crinis-equi</name>
    <dbReference type="NCBI Taxonomy" id="585013"/>
    <lineage>
        <taxon>Eukaryota</taxon>
        <taxon>Fungi</taxon>
        <taxon>Dikarya</taxon>
        <taxon>Basidiomycota</taxon>
        <taxon>Agaricomycotina</taxon>
        <taxon>Agaricomycetes</taxon>
        <taxon>Agaricomycetidae</taxon>
        <taxon>Agaricales</taxon>
        <taxon>Marasmiineae</taxon>
        <taxon>Marasmiaceae</taxon>
        <taxon>Marasmius</taxon>
    </lineage>
</organism>
<name>A0ABR3EPK2_9AGAR</name>
<evidence type="ECO:0000313" key="3">
    <source>
        <dbReference type="Proteomes" id="UP001465976"/>
    </source>
</evidence>
<evidence type="ECO:0000313" key="2">
    <source>
        <dbReference type="EMBL" id="KAL0564827.1"/>
    </source>
</evidence>
<evidence type="ECO:0000256" key="1">
    <source>
        <dbReference type="SAM" id="MobiDB-lite"/>
    </source>
</evidence>
<sequence>MTMPTADIMSDAADHNQPSSPGSDSRVHDTSNNLISGSIPTFDRTVEPGSEGRRWLSNYETWLKDYNKRAESLKALRAHEQQEALEDGRRQDSQTELS</sequence>
<proteinExistence type="predicted"/>